<dbReference type="PANTHER" id="PTHR30273:SF2">
    <property type="entry name" value="PROTEIN FECR"/>
    <property type="match status" value="1"/>
</dbReference>
<dbReference type="GO" id="GO:0016989">
    <property type="term" value="F:sigma factor antagonist activity"/>
    <property type="evidence" value="ECO:0007669"/>
    <property type="project" value="TreeGrafter"/>
</dbReference>
<keyword evidence="5" id="KW-1185">Reference proteome</keyword>
<dbReference type="Gene3D" id="2.60.120.1440">
    <property type="match status" value="1"/>
</dbReference>
<name>A0AAW9S608_9BACT</name>
<dbReference type="EMBL" id="JBDKWZ010000025">
    <property type="protein sequence ID" value="MEN7551687.1"/>
    <property type="molecule type" value="Genomic_DNA"/>
</dbReference>
<evidence type="ECO:0000259" key="3">
    <source>
        <dbReference type="Pfam" id="PF16344"/>
    </source>
</evidence>
<feature type="transmembrane region" description="Helical" evidence="1">
    <location>
        <begin position="76"/>
        <end position="98"/>
    </location>
</feature>
<protein>
    <submittedName>
        <fullName evidence="4">FecR domain-containing protein</fullName>
    </submittedName>
</protein>
<keyword evidence="1" id="KW-1133">Transmembrane helix</keyword>
<dbReference type="RefSeq" id="WP_346824466.1">
    <property type="nucleotide sequence ID" value="NZ_JBDKWZ010000025.1"/>
</dbReference>
<feature type="domain" description="FecR protein" evidence="2">
    <location>
        <begin position="169"/>
        <end position="258"/>
    </location>
</feature>
<dbReference type="Pfam" id="PF04773">
    <property type="entry name" value="FecR"/>
    <property type="match status" value="1"/>
</dbReference>
<dbReference type="InterPro" id="IPR012373">
    <property type="entry name" value="Ferrdict_sens_TM"/>
</dbReference>
<gene>
    <name evidence="4" type="ORF">AAG747_27475</name>
</gene>
<evidence type="ECO:0000313" key="5">
    <source>
        <dbReference type="Proteomes" id="UP001403385"/>
    </source>
</evidence>
<dbReference type="PIRSF" id="PIRSF018266">
    <property type="entry name" value="FecR"/>
    <property type="match status" value="1"/>
</dbReference>
<reference evidence="4 5" key="1">
    <citation type="submission" date="2024-04" db="EMBL/GenBank/DDBJ databases">
        <title>Novel genus in family Flammeovirgaceae.</title>
        <authorList>
            <person name="Nguyen T.H."/>
            <person name="Vuong T.Q."/>
            <person name="Le H."/>
            <person name="Kim S.-G."/>
        </authorList>
    </citation>
    <scope>NUCLEOTIDE SEQUENCE [LARGE SCALE GENOMIC DNA]</scope>
    <source>
        <strain evidence="4 5">JCM 23209</strain>
    </source>
</reference>
<keyword evidence="1" id="KW-0472">Membrane</keyword>
<dbReference type="InterPro" id="IPR006860">
    <property type="entry name" value="FecR"/>
</dbReference>
<organism evidence="4 5">
    <name type="scientific">Rapidithrix thailandica</name>
    <dbReference type="NCBI Taxonomy" id="413964"/>
    <lineage>
        <taxon>Bacteria</taxon>
        <taxon>Pseudomonadati</taxon>
        <taxon>Bacteroidota</taxon>
        <taxon>Cytophagia</taxon>
        <taxon>Cytophagales</taxon>
        <taxon>Flammeovirgaceae</taxon>
        <taxon>Rapidithrix</taxon>
    </lineage>
</organism>
<evidence type="ECO:0000313" key="4">
    <source>
        <dbReference type="EMBL" id="MEN7551687.1"/>
    </source>
</evidence>
<dbReference type="AlphaFoldDB" id="A0AAW9S608"/>
<dbReference type="Proteomes" id="UP001403385">
    <property type="component" value="Unassembled WGS sequence"/>
</dbReference>
<proteinExistence type="predicted"/>
<feature type="domain" description="Protein FecR C-terminal" evidence="3">
    <location>
        <begin position="306"/>
        <end position="374"/>
    </location>
</feature>
<comment type="caution">
    <text evidence="4">The sequence shown here is derived from an EMBL/GenBank/DDBJ whole genome shotgun (WGS) entry which is preliminary data.</text>
</comment>
<dbReference type="Pfam" id="PF16344">
    <property type="entry name" value="FecR_C"/>
    <property type="match status" value="1"/>
</dbReference>
<evidence type="ECO:0000256" key="1">
    <source>
        <dbReference type="SAM" id="Phobius"/>
    </source>
</evidence>
<dbReference type="InterPro" id="IPR032508">
    <property type="entry name" value="FecR_C"/>
</dbReference>
<dbReference type="Gene3D" id="3.55.50.30">
    <property type="match status" value="1"/>
</dbReference>
<keyword evidence="1" id="KW-0812">Transmembrane</keyword>
<dbReference type="PANTHER" id="PTHR30273">
    <property type="entry name" value="PERIPLASMIC SIGNAL SENSOR AND SIGMA FACTOR ACTIVATOR FECR-RELATED"/>
    <property type="match status" value="1"/>
</dbReference>
<sequence>MTQKEFLELVKKYEQGKCSEREKEILFDYCNKVQAKAGVGNSDFIEEEKTRIKTLERINATLDQQAPNIKKGKVNYLRWSAVAAAILAIVVSVSVYVYTTQFIIEAIPENAITLELQDGNILHIQENANRNILDQDGKVIAHQVGNRILYNNTSSTEDFSHNVLKIPYGKTFELVLNDGTTIHLNAGSTINFPVSFDGHNERKVSFTGEAFLKVAKDEKKPFIVKVDKFNVRVFGTQFNIHSYPEDALDEVVLVEGSVGVYTENAGREKSMRLAPGDKASFHKPDGAFTKQQVRTSAYTSWVEGELVVRNMTLENILKKLERNYNVEIIHNNQKLPNELFNANFGKKPALEEVLNELKIAFGITYQIQKDSVIIH</sequence>
<accession>A0AAW9S608</accession>
<evidence type="ECO:0000259" key="2">
    <source>
        <dbReference type="Pfam" id="PF04773"/>
    </source>
</evidence>